<proteinExistence type="predicted"/>
<sequence>MKQSTISASAQSYLDSLRKETRKLYDQRLKENISSKKKVKKSETSKTPGKSSNIDASLDFSEINTSLESDVFDDISVKANQNNTNNPSKNVLLKNNILSKQLSVSRSSNETSNNKKDIENISDEIVESSQNSTVSIPAEKYFKMIRHSIDTSLFMGTKNEVNSNEISPLSSKSDISETDLVESKFKKQNIIKNKLKPDISRKQISQREKNKFKIGNIINKSGRQETILELDDVLKKISNDSDSVNQKPPVAFKSVFRKQNTIQTKDGITGGSNNSSDRRNTSKSSSSIPSEINSISEEIKSSVVSSLSSIISQKKGSERSSTSLSNSSFSSTLSEVSTQYSSSSVSTSSTTQTTHSSTSETSSSESMSSDSSDSTLTSLSVKEIKRKINNEQLILNKASSLLSELSDHTNQYSKNDNISSIESLSAISNNEKKNIVDNTKEKKEYFSQVSDDSHFLKMKIEHYKRKLEFLNEKTIKKSEKDEVLDDVVLPYITVLQKYFHKETKVSELIEKSLFECGCKDSLSKALANDSFYNNKSIDK</sequence>
<reference evidence="3" key="1">
    <citation type="submission" date="2017-02" db="UniProtKB">
        <authorList>
            <consortium name="WormBaseParasite"/>
        </authorList>
    </citation>
    <scope>IDENTIFICATION</scope>
</reference>
<organism evidence="2 3">
    <name type="scientific">Parastrongyloides trichosuri</name>
    <name type="common">Possum-specific nematode worm</name>
    <dbReference type="NCBI Taxonomy" id="131310"/>
    <lineage>
        <taxon>Eukaryota</taxon>
        <taxon>Metazoa</taxon>
        <taxon>Ecdysozoa</taxon>
        <taxon>Nematoda</taxon>
        <taxon>Chromadorea</taxon>
        <taxon>Rhabditida</taxon>
        <taxon>Tylenchina</taxon>
        <taxon>Panagrolaimomorpha</taxon>
        <taxon>Strongyloidoidea</taxon>
        <taxon>Strongyloididae</taxon>
        <taxon>Parastrongyloides</taxon>
    </lineage>
</organism>
<evidence type="ECO:0000256" key="1">
    <source>
        <dbReference type="SAM" id="MobiDB-lite"/>
    </source>
</evidence>
<keyword evidence="2" id="KW-1185">Reference proteome</keyword>
<dbReference type="Proteomes" id="UP000038045">
    <property type="component" value="Unplaced"/>
</dbReference>
<feature type="region of interest" description="Disordered" evidence="1">
    <location>
        <begin position="29"/>
        <end position="56"/>
    </location>
</feature>
<dbReference type="WBParaSite" id="PTRK_0001627100.1">
    <property type="protein sequence ID" value="PTRK_0001627100.1"/>
    <property type="gene ID" value="PTRK_0001627100"/>
</dbReference>
<feature type="region of interest" description="Disordered" evidence="1">
    <location>
        <begin position="340"/>
        <end position="376"/>
    </location>
</feature>
<evidence type="ECO:0000313" key="2">
    <source>
        <dbReference type="Proteomes" id="UP000038045"/>
    </source>
</evidence>
<evidence type="ECO:0000313" key="3">
    <source>
        <dbReference type="WBParaSite" id="PTRK_0001627100.1"/>
    </source>
</evidence>
<feature type="region of interest" description="Disordered" evidence="1">
    <location>
        <begin position="262"/>
        <end position="293"/>
    </location>
</feature>
<protein>
    <submittedName>
        <fullName evidence="3">GRIP domain-containing protein</fullName>
    </submittedName>
</protein>
<dbReference type="AlphaFoldDB" id="A0A0N5A3R7"/>
<accession>A0A0N5A3R7</accession>
<name>A0A0N5A3R7_PARTI</name>
<feature type="compositionally biased region" description="Low complexity" evidence="1">
    <location>
        <begin position="282"/>
        <end position="293"/>
    </location>
</feature>